<sequence length="2553" mass="247547">MYGRTSGNDSGVSQHPTAQQLQQQGSGCGGMDYDGGVLVVDGADGPCNIDHAALATAPVYSPQPGGSKMACQVMGCGLSLAGMKGYFLRHRVCEEHSKAPVLIIGGAPSRLCQQCSKFHHVNAFEGAKRTCRVQLDRIRINKRARRTRKMNAAAAAAAAATGMDDGAGGMGMGMGSECPAPPASGLRGKRPADSSGSGEGSYPDSRKARHLGGPAGAGAMAAAAAAATAAAAAAAAFNAGGVRIAGGAPVTLVTPLALAQALSGCAPGGAMTGVGSPETDPLLPESGGSGSDGSREHPRASGGLSGQTGWRYGGQQSSMQPMSPATAMAGGGGSTALVAHSPASGMTGPESGAGAGGMHASLSAHVMQQYGGNPYSQAMVAVNGGVDAGGPGSIAAAAAAAGLTHQVSLPGGAAAAAQSGPMMFAARQHMAAAAAAAAAGHQQQRRMTPASGQDSAIASQGGAGSQQDAAASPWSLQVGSAADGAGGLPAVPSANNLHPLLQQEMLLQHHHHQHHQQPQLAAAAAAAWPSKPCSDPTVRGSLREHCSRDLQGSALSDVALATGCGGSGMGGSGGGSHLSHHVQTLTGAGAAAHLLASSPQEMLLIQQAMLKSSAPQGCNAPSLAGPSSGSDGVDPALVAMLNGSALPPALPGMPQTLAGCAATGGAGGGGRMLTASGAVISTMPSASAASGGARSANTLAGALGAAAAANTNSKQMAGSRRDGDALASGGNNAVQTVSDGGRLVRMSLENDDVILGPSDESGALLGSLMDLLTTQNVDLGVGSNNTNGGNGNGGNGNGTGVMPGANGSLVGLSGLSGLGMGSGGGVGGGSAAANAAAMAALTGGGIAAVNNNGAGGGGAAGINNGSAMVMGSNEMRLQSWGMSALGSGFSSGRGGQMLQGVPGFSHLGGAGAAGSNTGSLAALATGASGLQGAVDLAVAAAGGAAMSRATSAAANGGAGGAPGGGSAAAMAALSPPNMEALMALPPGSTNSTAGLGSLGIGRTLLLEQGLGSLGGLSALGGMSPLGGSNALMGSQLGGLSQLAGSHMAGLSQLGGSQEQLLAGLGSVGAGFAGSHQGSASGASAGSDLLLQRQLLHAQAQQQHQQQVQHQHQMQLLQQQQQALAQQQQLLHLQQAQAAALAANATAAAAPAVPAAGLLLSRLLDADTKTHHLSTELNGCLAEKQLLRRQLMLTLQSGQAPDADQVAAAAMAAAANGNAGSVNGMAPMPSGAPSAAAAAAAAGQAAAAAGLGSLAGLGVAPAVALGAARASPAAQLQALMDARSAATAGVPAAMATAAASPVLAAAAGAAPAAGSGGYAAPDLLTRVSLKIMNCLPDELPPDVRSRMQAFASQAPLDLVQGCLRPGCTEVVLDALHAGDEQALVAELLRQGDVDAAAAALLAALPQSLHCKDIYLQAADQAIYLRPGAAPKRASWAGVAMRRGGQRVAKPELLAAEAPVLHMDHLAMDGSRYVRLRVLGRHLDGAGVTVLARMGGLALAVTLTPVDVNGGGKPFAAAAPPSSVVVTEQEAESCPTGGRHEATAATPTASDATAPVAPPAQREASGISLSAASPSPPPAAGSPQPAAAAAAATAAGPAGAATYSLYDVEIEIPPAAPSQGLLILEPRAGVLLGGWAPVLLLEEAGAAAEAAAMLRGLDADAARRLVVSLGLFVDHGERCAAVLEAEEAEAEAEVCGVAEDLEAEEGGDEVGGDREERQDESMDEVQAGAEAEAPRAAGTRATSSCAHSVALAASPDGEPLAVAAAVNALEAAQAAIAAEIKAEAEAEEAEAEAEAGSPGAAGRPDWHAVFGPSHGRIVGMGRTLLAYSALRACPSLMSYLGSQLVEMGEPLSALPAAAYNGAPLLACATLAGGGAVLRIAAEWAARGGAMPDWRAQVPGQPVGATLLHLAVSLPPAAAVAALEVMWALALAGPAQPADADSFAAAWFSGQTAVDVAAAALSGCVLLDSPAVLFSAVSRAALAAATPATAGVALAAATAAETLDRLCIARLASSYIRTHNYTSPLDHVELPSMEANSCAAGSVGSGAGRRNGGAASSMDATSSPRQRCSREQHAEHAAAAAAGLHDLHDGVLPDFDGLDEDEREHAADAGDDEDAGAAAAAAAAAVMNSGSAERVRDLVTEDYAFARRSSRSSRQLLAESPGGGGMDDRSGHGSVGGVPAFLMSPTGVVPAAYSPSEVPAMATASPPRMRVVVAPKALAQSVAVAAAGGGGAAAAAAGGDGSSWNASGADASLVPPSNFTMASSGVCASGSMPAFGSCTTAAGMTMYGGSLGLSSYGIITANLPGGASMAALKGCGGDGGAAGSGAGVGADGAAAGGHRGAPLPMEPLLNMCRPLPSSPSSSQDPQHMLSNDALAVLPSSCVGVPALLKAVPQSSQPPQPAADRPSASAAMPVPAAPAAMPSTTMAASPSELWSNVVLCGSAPAAPIGLASAADGDASGHGSSVAHAAVHSSDGRGFPAPRRLNTLPTASGHGGSLMDRAMSAAAAAEMEAAVQAAAAAGGSRFPMRDLMKKFKSMFKRSPGAGGGGEADTSNHRS</sequence>
<dbReference type="InterPro" id="IPR004333">
    <property type="entry name" value="SBP_dom"/>
</dbReference>
<feature type="region of interest" description="Disordered" evidence="4">
    <location>
        <begin position="1515"/>
        <end position="1583"/>
    </location>
</feature>
<dbReference type="SUPFAM" id="SSF103612">
    <property type="entry name" value="SBT domain"/>
    <property type="match status" value="1"/>
</dbReference>
<dbReference type="GO" id="GO:0005634">
    <property type="term" value="C:nucleus"/>
    <property type="evidence" value="ECO:0007669"/>
    <property type="project" value="InterPro"/>
</dbReference>
<feature type="compositionally biased region" description="Basic and acidic residues" evidence="4">
    <location>
        <begin position="1709"/>
        <end position="1718"/>
    </location>
</feature>
<feature type="region of interest" description="Disordered" evidence="4">
    <location>
        <begin position="436"/>
        <end position="472"/>
    </location>
</feature>
<evidence type="ECO:0000313" key="7">
    <source>
        <dbReference type="Proteomes" id="UP000650467"/>
    </source>
</evidence>
<keyword evidence="7" id="KW-1185">Reference proteome</keyword>
<evidence type="ECO:0000259" key="5">
    <source>
        <dbReference type="PROSITE" id="PS51141"/>
    </source>
</evidence>
<feature type="compositionally biased region" description="Low complexity" evidence="4">
    <location>
        <begin position="2449"/>
        <end position="2468"/>
    </location>
</feature>
<feature type="region of interest" description="Disordered" evidence="4">
    <location>
        <begin position="2146"/>
        <end position="2174"/>
    </location>
</feature>
<feature type="compositionally biased region" description="Acidic residues" evidence="4">
    <location>
        <begin position="1698"/>
        <end position="1708"/>
    </location>
</feature>
<keyword evidence="2" id="KW-0863">Zinc-finger</keyword>
<feature type="compositionally biased region" description="Low complexity" evidence="4">
    <location>
        <begin position="1562"/>
        <end position="1571"/>
    </location>
</feature>
<dbReference type="InterPro" id="IPR044817">
    <property type="entry name" value="SBP-like"/>
</dbReference>
<feature type="region of interest" description="Disordered" evidence="4">
    <location>
        <begin position="2041"/>
        <end position="2113"/>
    </location>
</feature>
<dbReference type="InterPro" id="IPR036893">
    <property type="entry name" value="SBP_sf"/>
</dbReference>
<keyword evidence="3" id="KW-0862">Zinc</keyword>
<keyword evidence="1" id="KW-0479">Metal-binding</keyword>
<dbReference type="PANTHER" id="PTHR31251">
    <property type="entry name" value="SQUAMOSA PROMOTER-BINDING-LIKE PROTEIN 4"/>
    <property type="match status" value="1"/>
</dbReference>
<dbReference type="Proteomes" id="UP000650467">
    <property type="component" value="Unassembled WGS sequence"/>
</dbReference>
<feature type="region of interest" description="Disordered" evidence="4">
    <location>
        <begin position="270"/>
        <end position="357"/>
    </location>
</feature>
<feature type="region of interest" description="Disordered" evidence="4">
    <location>
        <begin position="1"/>
        <end position="26"/>
    </location>
</feature>
<feature type="region of interest" description="Disordered" evidence="4">
    <location>
        <begin position="1785"/>
        <end position="1804"/>
    </location>
</feature>
<feature type="compositionally biased region" description="Low complexity" evidence="4">
    <location>
        <begin position="2398"/>
        <end position="2419"/>
    </location>
</feature>
<dbReference type="Gene3D" id="4.10.1100.10">
    <property type="entry name" value="Transcription factor, SBP-box domain"/>
    <property type="match status" value="1"/>
</dbReference>
<evidence type="ECO:0000256" key="2">
    <source>
        <dbReference type="ARBA" id="ARBA00022771"/>
    </source>
</evidence>
<dbReference type="PANTHER" id="PTHR31251:SF169">
    <property type="entry name" value="SQUAMOSA PROMOTER-BINDING-LIKE PROTEIN 8"/>
    <property type="match status" value="1"/>
</dbReference>
<comment type="caution">
    <text evidence="6">The sequence shown here is derived from an EMBL/GenBank/DDBJ whole genome shotgun (WGS) entry which is preliminary data.</text>
</comment>
<dbReference type="GO" id="GO:0008270">
    <property type="term" value="F:zinc ion binding"/>
    <property type="evidence" value="ECO:0007669"/>
    <property type="project" value="UniProtKB-KW"/>
</dbReference>
<feature type="domain" description="SBP-type" evidence="5">
    <location>
        <begin position="68"/>
        <end position="145"/>
    </location>
</feature>
<feature type="region of interest" description="Disordered" evidence="4">
    <location>
        <begin position="2534"/>
        <end position="2553"/>
    </location>
</feature>
<feature type="region of interest" description="Disordered" evidence="4">
    <location>
        <begin position="1698"/>
        <end position="1738"/>
    </location>
</feature>
<evidence type="ECO:0000256" key="4">
    <source>
        <dbReference type="SAM" id="MobiDB-lite"/>
    </source>
</evidence>
<dbReference type="GO" id="GO:0003677">
    <property type="term" value="F:DNA binding"/>
    <property type="evidence" value="ECO:0007669"/>
    <property type="project" value="InterPro"/>
</dbReference>
<dbReference type="EMBL" id="JAEHOC010000017">
    <property type="protein sequence ID" value="KAG2434136.1"/>
    <property type="molecule type" value="Genomic_DNA"/>
</dbReference>
<feature type="region of interest" description="Disordered" evidence="4">
    <location>
        <begin position="2389"/>
        <end position="2419"/>
    </location>
</feature>
<reference evidence="6" key="1">
    <citation type="journal article" date="2020" name="bioRxiv">
        <title>Comparative genomics of Chlamydomonas.</title>
        <authorList>
            <person name="Craig R.J."/>
            <person name="Hasan A.R."/>
            <person name="Ness R.W."/>
            <person name="Keightley P.D."/>
        </authorList>
    </citation>
    <scope>NUCLEOTIDE SEQUENCE</scope>
    <source>
        <strain evidence="6">SAG 7.73</strain>
    </source>
</reference>
<feature type="region of interest" description="Disordered" evidence="4">
    <location>
        <begin position="170"/>
        <end position="210"/>
    </location>
</feature>
<name>A0A835T9M0_CHLIN</name>
<evidence type="ECO:0000256" key="1">
    <source>
        <dbReference type="ARBA" id="ARBA00022723"/>
    </source>
</evidence>
<proteinExistence type="predicted"/>
<protein>
    <recommendedName>
        <fullName evidence="5">SBP-type domain-containing protein</fullName>
    </recommendedName>
</protein>
<feature type="region of interest" description="Disordered" evidence="4">
    <location>
        <begin position="2449"/>
        <end position="2478"/>
    </location>
</feature>
<dbReference type="OrthoDB" id="548873at2759"/>
<feature type="compositionally biased region" description="Low complexity" evidence="4">
    <location>
        <begin position="1541"/>
        <end position="1553"/>
    </location>
</feature>
<feature type="compositionally biased region" description="Polar residues" evidence="4">
    <location>
        <begin position="1"/>
        <end position="18"/>
    </location>
</feature>
<feature type="compositionally biased region" description="Low complexity" evidence="4">
    <location>
        <begin position="1515"/>
        <end position="1524"/>
    </location>
</feature>
<evidence type="ECO:0000256" key="3">
    <source>
        <dbReference type="ARBA" id="ARBA00022833"/>
    </source>
</evidence>
<accession>A0A835T9M0</accession>
<dbReference type="PROSITE" id="PS51141">
    <property type="entry name" value="ZF_SBP"/>
    <property type="match status" value="1"/>
</dbReference>
<gene>
    <name evidence="6" type="ORF">HXX76_007863</name>
</gene>
<organism evidence="6 7">
    <name type="scientific">Chlamydomonas incerta</name>
    <dbReference type="NCBI Taxonomy" id="51695"/>
    <lineage>
        <taxon>Eukaryota</taxon>
        <taxon>Viridiplantae</taxon>
        <taxon>Chlorophyta</taxon>
        <taxon>core chlorophytes</taxon>
        <taxon>Chlorophyceae</taxon>
        <taxon>CS clade</taxon>
        <taxon>Chlamydomonadales</taxon>
        <taxon>Chlamydomonadaceae</taxon>
        <taxon>Chlamydomonas</taxon>
    </lineage>
</organism>
<feature type="compositionally biased region" description="Low complexity" evidence="4">
    <location>
        <begin position="1725"/>
        <end position="1738"/>
    </location>
</feature>
<feature type="region of interest" description="Disordered" evidence="4">
    <location>
        <begin position="710"/>
        <end position="733"/>
    </location>
</feature>
<dbReference type="Pfam" id="PF03110">
    <property type="entry name" value="SBP"/>
    <property type="match status" value="1"/>
</dbReference>
<evidence type="ECO:0000313" key="6">
    <source>
        <dbReference type="EMBL" id="KAG2434136.1"/>
    </source>
</evidence>